<evidence type="ECO:0000313" key="2">
    <source>
        <dbReference type="EMBL" id="KFD66167.1"/>
    </source>
</evidence>
<dbReference type="Proteomes" id="UP000030758">
    <property type="component" value="Unassembled WGS sequence"/>
</dbReference>
<proteinExistence type="predicted"/>
<keyword evidence="1" id="KW-0812">Transmembrane</keyword>
<dbReference type="Pfam" id="PF04870">
    <property type="entry name" value="Moulting_cycle"/>
    <property type="match status" value="1"/>
</dbReference>
<organism evidence="2">
    <name type="scientific">Trichuris suis</name>
    <name type="common">pig whipworm</name>
    <dbReference type="NCBI Taxonomy" id="68888"/>
    <lineage>
        <taxon>Eukaryota</taxon>
        <taxon>Metazoa</taxon>
        <taxon>Ecdysozoa</taxon>
        <taxon>Nematoda</taxon>
        <taxon>Enoplea</taxon>
        <taxon>Dorylaimia</taxon>
        <taxon>Trichinellida</taxon>
        <taxon>Trichuridae</taxon>
        <taxon>Trichuris</taxon>
    </lineage>
</organism>
<gene>
    <name evidence="2" type="ORF">M514_02182</name>
</gene>
<dbReference type="PANTHER" id="PTHR21523:SF37">
    <property type="entry name" value="MLT-TEN (MLT-10) RELATED"/>
    <property type="match status" value="1"/>
</dbReference>
<dbReference type="InterPro" id="IPR006954">
    <property type="entry name" value="Mlt-10-like"/>
</dbReference>
<feature type="transmembrane region" description="Helical" evidence="1">
    <location>
        <begin position="567"/>
        <end position="585"/>
    </location>
</feature>
<evidence type="ECO:0000256" key="1">
    <source>
        <dbReference type="SAM" id="Phobius"/>
    </source>
</evidence>
<reference evidence="2" key="1">
    <citation type="journal article" date="2014" name="Nat. Genet.">
        <title>Genome and transcriptome of the porcine whipworm Trichuris suis.</title>
        <authorList>
            <person name="Jex A.R."/>
            <person name="Nejsum P."/>
            <person name="Schwarz E.M."/>
            <person name="Hu L."/>
            <person name="Young N.D."/>
            <person name="Hall R.S."/>
            <person name="Korhonen P.K."/>
            <person name="Liao S."/>
            <person name="Thamsborg S."/>
            <person name="Xia J."/>
            <person name="Xu P."/>
            <person name="Wang S."/>
            <person name="Scheerlinck J.P."/>
            <person name="Hofmann A."/>
            <person name="Sternberg P.W."/>
            <person name="Wang J."/>
            <person name="Gasser R.B."/>
        </authorList>
    </citation>
    <scope>NUCLEOTIDE SEQUENCE [LARGE SCALE GENOMIC DNA]</scope>
    <source>
        <strain evidence="2">DCEP-RM93F</strain>
    </source>
</reference>
<sequence length="700" mass="79272">MTCPTELPNKRSNPEANCITTMKYLMKLVFILISCSLITCAANARGKVPSYYVIKEDGRDELSNHLLKQAQVTVLSIVATKTLKHSSTEERNKFSVCAYETKSAVEYASCLVPYLGKMKMRVGVPTMRYHNIRRPATHVKWVSGFKLRARHRRSTLMEAQERYANYMDRRVVNEYMQRSQANSLTSVLADYALDKRVYGNTSRTNSYRLNQVLSEKLGTPSNFSVQNRRNYIKSIARELLQSKKQLDTEDEAYGWHYFHKALEKATKMIEMSAKSKRPIKIPAWYYELMQTARTLVSKSMNSSNRSAFRFLSPEFLSIYADQNNLDSILSPDFFSLHDGDEPNNILPLPRLLRHFPANDAQALMELILEFSGAGEILMRGNPVTYQKSMNFLETVEIQSESVGQYLLEKSKDKTKADHINTSFKKFERSLLPQQREDIENKGYSYLNKQQMNFLYGKNNPFNVTKVPFDKEKFLSLSPEERDRALIEHIESIATTRKADYTRTKRQIVLAPQLLQKLNLVPATLSQAVVLSPLVLSTIVLSPAVLGPLILSPLVLTPLVLGPRVLSPFVLSPSVMFPVILSPLVLHPMILSPLVLDPVVLSPFVLSPLILSPSVLSPFILSPLVLSPFIRSPGHLEALVLSPRVLSPLVKSKVSRFAIVMSPALLSRKKRQSNSYIETGMKSNTTILSPDAFKSNLIERF</sequence>
<keyword evidence="1" id="KW-1133">Transmembrane helix</keyword>
<feature type="transmembrane region" description="Helical" evidence="1">
    <location>
        <begin position="605"/>
        <end position="625"/>
    </location>
</feature>
<keyword evidence="1" id="KW-0472">Membrane</keyword>
<accession>A0A085N9M1</accession>
<feature type="transmembrane region" description="Helical" evidence="1">
    <location>
        <begin position="533"/>
        <end position="555"/>
    </location>
</feature>
<protein>
    <submittedName>
        <fullName evidence="2">Uncharacterized protein</fullName>
    </submittedName>
</protein>
<dbReference type="PANTHER" id="PTHR21523">
    <property type="match status" value="1"/>
</dbReference>
<name>A0A085N9M1_9BILA</name>
<dbReference type="EMBL" id="KL367527">
    <property type="protein sequence ID" value="KFD66167.1"/>
    <property type="molecule type" value="Genomic_DNA"/>
</dbReference>
<dbReference type="AlphaFoldDB" id="A0A085N9M1"/>